<evidence type="ECO:0000313" key="1">
    <source>
        <dbReference type="EMBL" id="CAI2184190.1"/>
    </source>
</evidence>
<sequence length="67" mass="7722">ISRVFNGTWIFSSKPSPKIRGIVQLLKKGITVDASNIRMYSANILRFSKYEIVCVVVFDRNNYQNQP</sequence>
<accession>A0A9W4SXE7</accession>
<reference evidence="1" key="1">
    <citation type="submission" date="2022-08" db="EMBL/GenBank/DDBJ databases">
        <authorList>
            <person name="Kallberg Y."/>
            <person name="Tangrot J."/>
            <person name="Rosling A."/>
        </authorList>
    </citation>
    <scope>NUCLEOTIDE SEQUENCE</scope>
    <source>
        <strain evidence="1">Wild A</strain>
    </source>
</reference>
<organism evidence="1 2">
    <name type="scientific">Funneliformis geosporum</name>
    <dbReference type="NCBI Taxonomy" id="1117311"/>
    <lineage>
        <taxon>Eukaryota</taxon>
        <taxon>Fungi</taxon>
        <taxon>Fungi incertae sedis</taxon>
        <taxon>Mucoromycota</taxon>
        <taxon>Glomeromycotina</taxon>
        <taxon>Glomeromycetes</taxon>
        <taxon>Glomerales</taxon>
        <taxon>Glomeraceae</taxon>
        <taxon>Funneliformis</taxon>
    </lineage>
</organism>
<feature type="non-terminal residue" evidence="1">
    <location>
        <position position="1"/>
    </location>
</feature>
<dbReference type="Proteomes" id="UP001153678">
    <property type="component" value="Unassembled WGS sequence"/>
</dbReference>
<protein>
    <submittedName>
        <fullName evidence="1">14907_t:CDS:1</fullName>
    </submittedName>
</protein>
<name>A0A9W4SXE7_9GLOM</name>
<dbReference type="AlphaFoldDB" id="A0A9W4SXE7"/>
<keyword evidence="2" id="KW-1185">Reference proteome</keyword>
<dbReference type="EMBL" id="CAMKVN010003255">
    <property type="protein sequence ID" value="CAI2184190.1"/>
    <property type="molecule type" value="Genomic_DNA"/>
</dbReference>
<proteinExistence type="predicted"/>
<evidence type="ECO:0000313" key="2">
    <source>
        <dbReference type="Proteomes" id="UP001153678"/>
    </source>
</evidence>
<gene>
    <name evidence="1" type="ORF">FWILDA_LOCUS11456</name>
</gene>
<comment type="caution">
    <text evidence="1">The sequence shown here is derived from an EMBL/GenBank/DDBJ whole genome shotgun (WGS) entry which is preliminary data.</text>
</comment>